<organism evidence="2 3">
    <name type="scientific">Caenorhabditis briggsae</name>
    <dbReference type="NCBI Taxonomy" id="6238"/>
    <lineage>
        <taxon>Eukaryota</taxon>
        <taxon>Metazoa</taxon>
        <taxon>Ecdysozoa</taxon>
        <taxon>Nematoda</taxon>
        <taxon>Chromadorea</taxon>
        <taxon>Rhabditida</taxon>
        <taxon>Rhabditina</taxon>
        <taxon>Rhabditomorpha</taxon>
        <taxon>Rhabditoidea</taxon>
        <taxon>Rhabditidae</taxon>
        <taxon>Peloderinae</taxon>
        <taxon>Caenorhabditis</taxon>
    </lineage>
</organism>
<dbReference type="Proteomes" id="UP000827892">
    <property type="component" value="Chromosome V"/>
</dbReference>
<evidence type="ECO:0000313" key="2">
    <source>
        <dbReference type="EMBL" id="ULT90767.1"/>
    </source>
</evidence>
<dbReference type="EMBL" id="CP090895">
    <property type="protein sequence ID" value="ULT90767.1"/>
    <property type="molecule type" value="Genomic_DNA"/>
</dbReference>
<evidence type="ECO:0000256" key="1">
    <source>
        <dbReference type="SAM" id="MobiDB-lite"/>
    </source>
</evidence>
<proteinExistence type="predicted"/>
<feature type="region of interest" description="Disordered" evidence="1">
    <location>
        <begin position="73"/>
        <end position="97"/>
    </location>
</feature>
<accession>A0AAE9D1N9</accession>
<gene>
    <name evidence="2" type="ORF">L3Y34_008822</name>
</gene>
<sequence length="97" mass="10805">MTQFEDVAGSAHQHCLRTQWSHHNVVTTSRTTTIKSNTKRAVLGTGIHISGEPDLNINQQGILLTSYSTLSHRHPIHDPRPSVVQKTVQGCRETLKL</sequence>
<reference evidence="2 3" key="1">
    <citation type="submission" date="2022-02" db="EMBL/GenBank/DDBJ databases">
        <title>Chromosome-level reference genomes for two strains of Caenorhabditis briggsae: an improved platform for comparative genomics.</title>
        <authorList>
            <person name="Stevens L."/>
            <person name="Andersen E.C."/>
        </authorList>
    </citation>
    <scope>NUCLEOTIDE SEQUENCE [LARGE SCALE GENOMIC DNA]</scope>
    <source>
        <strain evidence="2">QX1410_ONT</strain>
        <tissue evidence="2">Whole-organism</tissue>
    </source>
</reference>
<protein>
    <submittedName>
        <fullName evidence="2">Uncharacterized protein</fullName>
    </submittedName>
</protein>
<evidence type="ECO:0000313" key="3">
    <source>
        <dbReference type="Proteomes" id="UP000827892"/>
    </source>
</evidence>
<dbReference type="AlphaFoldDB" id="A0AAE9D1N9"/>
<name>A0AAE9D1N9_CAEBR</name>